<evidence type="ECO:0000313" key="3">
    <source>
        <dbReference type="Proteomes" id="UP000305539"/>
    </source>
</evidence>
<gene>
    <name evidence="2" type="ORF">FAZ69_23615</name>
</gene>
<dbReference type="RefSeq" id="WP_136897521.1">
    <property type="nucleotide sequence ID" value="NZ_SWJE01000014.1"/>
</dbReference>
<sequence>MRKNDHEAGQMSLDFTPPADKQEKNDYEMARRPVLTIVVSNTACDVPPCSMPLRKLQEKAERDIYSQEVTNALHAFADRLRW</sequence>
<evidence type="ECO:0000256" key="1">
    <source>
        <dbReference type="SAM" id="MobiDB-lite"/>
    </source>
</evidence>
<feature type="region of interest" description="Disordered" evidence="1">
    <location>
        <begin position="1"/>
        <end position="25"/>
    </location>
</feature>
<reference evidence="2 3" key="1">
    <citation type="submission" date="2019-04" db="EMBL/GenBank/DDBJ databases">
        <title>Trinickia sp. 7GSK02, isolated from subtropical forest soil.</title>
        <authorList>
            <person name="Gao Z.-H."/>
            <person name="Qiu L.-H."/>
        </authorList>
    </citation>
    <scope>NUCLEOTIDE SEQUENCE [LARGE SCALE GENOMIC DNA]</scope>
    <source>
        <strain evidence="2 3">7GSK02</strain>
    </source>
</reference>
<comment type="caution">
    <text evidence="2">The sequence shown here is derived from an EMBL/GenBank/DDBJ whole genome shotgun (WGS) entry which is preliminary data.</text>
</comment>
<dbReference type="EMBL" id="SWJE01000014">
    <property type="protein sequence ID" value="TKC83478.1"/>
    <property type="molecule type" value="Genomic_DNA"/>
</dbReference>
<dbReference type="AlphaFoldDB" id="A0A4U1HTL7"/>
<organism evidence="2 3">
    <name type="scientific">Trinickia terrae</name>
    <dbReference type="NCBI Taxonomy" id="2571161"/>
    <lineage>
        <taxon>Bacteria</taxon>
        <taxon>Pseudomonadati</taxon>
        <taxon>Pseudomonadota</taxon>
        <taxon>Betaproteobacteria</taxon>
        <taxon>Burkholderiales</taxon>
        <taxon>Burkholderiaceae</taxon>
        <taxon>Trinickia</taxon>
    </lineage>
</organism>
<protein>
    <submittedName>
        <fullName evidence="2">Uncharacterized protein</fullName>
    </submittedName>
</protein>
<proteinExistence type="predicted"/>
<evidence type="ECO:0000313" key="2">
    <source>
        <dbReference type="EMBL" id="TKC83478.1"/>
    </source>
</evidence>
<name>A0A4U1HTL7_9BURK</name>
<dbReference type="Proteomes" id="UP000305539">
    <property type="component" value="Unassembled WGS sequence"/>
</dbReference>
<accession>A0A4U1HTL7</accession>
<keyword evidence="3" id="KW-1185">Reference proteome</keyword>